<feature type="domain" description="GHMP kinase C-terminal" evidence="14">
    <location>
        <begin position="219"/>
        <end position="275"/>
    </location>
</feature>
<keyword evidence="6 12" id="KW-0808">Transferase</keyword>
<dbReference type="GO" id="GO:0009088">
    <property type="term" value="P:threonine biosynthetic process"/>
    <property type="evidence" value="ECO:0007669"/>
    <property type="project" value="UniProtKB-UniRule"/>
</dbReference>
<dbReference type="GO" id="GO:0005737">
    <property type="term" value="C:cytoplasm"/>
    <property type="evidence" value="ECO:0007669"/>
    <property type="project" value="UniProtKB-SubCell"/>
</dbReference>
<dbReference type="SUPFAM" id="SSF55060">
    <property type="entry name" value="GHMP Kinase, C-terminal domain"/>
    <property type="match status" value="1"/>
</dbReference>
<keyword evidence="7 12" id="KW-0791">Threonine biosynthesis</keyword>
<dbReference type="EC" id="2.7.1.39" evidence="3 12"/>
<dbReference type="PRINTS" id="PR00958">
    <property type="entry name" value="HOMSERKINASE"/>
</dbReference>
<gene>
    <name evidence="12" type="primary">thrB</name>
    <name evidence="15" type="ORF">LNAT_P0401</name>
</gene>
<dbReference type="GO" id="GO:0005524">
    <property type="term" value="F:ATP binding"/>
    <property type="evidence" value="ECO:0007669"/>
    <property type="project" value="UniProtKB-UniRule"/>
</dbReference>
<evidence type="ECO:0000256" key="2">
    <source>
        <dbReference type="ARBA" id="ARBA00007370"/>
    </source>
</evidence>
<dbReference type="NCBIfam" id="TIGR00191">
    <property type="entry name" value="thrB"/>
    <property type="match status" value="1"/>
</dbReference>
<evidence type="ECO:0000313" key="15">
    <source>
        <dbReference type="EMBL" id="GAX87106.1"/>
    </source>
</evidence>
<keyword evidence="8 12" id="KW-0547">Nucleotide-binding</keyword>
<proteinExistence type="inferred from homology"/>
<dbReference type="UniPathway" id="UPA00050">
    <property type="reaction ID" value="UER00064"/>
</dbReference>
<accession>A0A292YC67</accession>
<evidence type="ECO:0000256" key="5">
    <source>
        <dbReference type="ARBA" id="ARBA00022605"/>
    </source>
</evidence>
<dbReference type="GO" id="GO:0004413">
    <property type="term" value="F:homoserine kinase activity"/>
    <property type="evidence" value="ECO:0007669"/>
    <property type="project" value="UniProtKB-UniRule"/>
</dbReference>
<dbReference type="PANTHER" id="PTHR20861:SF1">
    <property type="entry name" value="HOMOSERINE KINASE"/>
    <property type="match status" value="1"/>
</dbReference>
<dbReference type="HAMAP" id="MF_00384">
    <property type="entry name" value="Homoser_kinase"/>
    <property type="match status" value="1"/>
</dbReference>
<evidence type="ECO:0000256" key="12">
    <source>
        <dbReference type="HAMAP-Rule" id="MF_00384"/>
    </source>
</evidence>
<evidence type="ECO:0000256" key="9">
    <source>
        <dbReference type="ARBA" id="ARBA00022777"/>
    </source>
</evidence>
<keyword evidence="10 12" id="KW-0067">ATP-binding</keyword>
<evidence type="ECO:0000313" key="16">
    <source>
        <dbReference type="Proteomes" id="UP000217944"/>
    </source>
</evidence>
<comment type="caution">
    <text evidence="15">The sequence shown here is derived from an EMBL/GenBank/DDBJ whole genome shotgun (WGS) entry which is preliminary data.</text>
</comment>
<evidence type="ECO:0000256" key="8">
    <source>
        <dbReference type="ARBA" id="ARBA00022741"/>
    </source>
</evidence>
<comment type="pathway">
    <text evidence="1 12">Amino-acid biosynthesis; L-threonine biosynthesis; L-threonine from L-aspartate: step 4/5.</text>
</comment>
<dbReference type="InterPro" id="IPR036554">
    <property type="entry name" value="GHMP_kinase_C_sf"/>
</dbReference>
<reference evidence="15 16" key="1">
    <citation type="journal article" date="2017" name="Syst. Appl. Microbiol.">
        <title>Lebetimonas natsushimae sp. nov., a novel strictly anaerobic, moderately thermophilic chemoautotroph isolated from a deep-sea hydrothermal vent polychaete nest in the Mid-Okinawa Trough.</title>
        <authorList>
            <person name="Nagata R."/>
            <person name="Takaki Y."/>
            <person name="Tame A."/>
            <person name="Nunoura T."/>
            <person name="Muto H."/>
            <person name="Mino S."/>
            <person name="Sawayama S."/>
            <person name="Takai K."/>
            <person name="Nakagawa S."/>
        </authorList>
    </citation>
    <scope>NUCLEOTIDE SEQUENCE [LARGE SCALE GENOMIC DNA]</scope>
    <source>
        <strain evidence="15 16">HS1857</strain>
    </source>
</reference>
<dbReference type="PANTHER" id="PTHR20861">
    <property type="entry name" value="HOMOSERINE/4-DIPHOSPHOCYTIDYL-2-C-METHYL-D-ERYTHRITOL KINASE"/>
    <property type="match status" value="1"/>
</dbReference>
<dbReference type="Proteomes" id="UP000217944">
    <property type="component" value="Unassembled WGS sequence"/>
</dbReference>
<evidence type="ECO:0000256" key="11">
    <source>
        <dbReference type="ARBA" id="ARBA00049375"/>
    </source>
</evidence>
<dbReference type="InterPro" id="IPR014721">
    <property type="entry name" value="Ribsml_uS5_D2-typ_fold_subgr"/>
</dbReference>
<evidence type="ECO:0000256" key="7">
    <source>
        <dbReference type="ARBA" id="ARBA00022697"/>
    </source>
</evidence>
<dbReference type="SUPFAM" id="SSF54211">
    <property type="entry name" value="Ribosomal protein S5 domain 2-like"/>
    <property type="match status" value="1"/>
</dbReference>
<keyword evidence="12" id="KW-0963">Cytoplasm</keyword>
<dbReference type="OrthoDB" id="9769912at2"/>
<keyword evidence="16" id="KW-1185">Reference proteome</keyword>
<feature type="binding site" evidence="12">
    <location>
        <begin position="84"/>
        <end position="94"/>
    </location>
    <ligand>
        <name>ATP</name>
        <dbReference type="ChEBI" id="CHEBI:30616"/>
    </ligand>
</feature>
<dbReference type="InterPro" id="IPR013750">
    <property type="entry name" value="GHMP_kinase_C_dom"/>
</dbReference>
<keyword evidence="5 12" id="KW-0028">Amino-acid biosynthesis</keyword>
<dbReference type="PROSITE" id="PS00627">
    <property type="entry name" value="GHMP_KINASES_ATP"/>
    <property type="match status" value="1"/>
</dbReference>
<evidence type="ECO:0000256" key="10">
    <source>
        <dbReference type="ARBA" id="ARBA00022840"/>
    </source>
</evidence>
<protein>
    <recommendedName>
        <fullName evidence="4 12">Homoserine kinase</fullName>
        <shortName evidence="12">HK</shortName>
        <shortName evidence="12">HSK</shortName>
        <ecNumber evidence="3 12">2.7.1.39</ecNumber>
    </recommendedName>
</protein>
<dbReference type="AlphaFoldDB" id="A0A292YC67"/>
<keyword evidence="9 12" id="KW-0418">Kinase</keyword>
<evidence type="ECO:0000256" key="4">
    <source>
        <dbReference type="ARBA" id="ARBA00017858"/>
    </source>
</evidence>
<evidence type="ECO:0000256" key="1">
    <source>
        <dbReference type="ARBA" id="ARBA00005015"/>
    </source>
</evidence>
<dbReference type="Gene3D" id="3.30.70.890">
    <property type="entry name" value="GHMP kinase, C-terminal domain"/>
    <property type="match status" value="1"/>
</dbReference>
<evidence type="ECO:0000256" key="3">
    <source>
        <dbReference type="ARBA" id="ARBA00012078"/>
    </source>
</evidence>
<dbReference type="RefSeq" id="WP_096258263.1">
    <property type="nucleotide sequence ID" value="NZ_BDME01000001.1"/>
</dbReference>
<dbReference type="Gene3D" id="3.30.230.10">
    <property type="match status" value="1"/>
</dbReference>
<evidence type="ECO:0000259" key="13">
    <source>
        <dbReference type="Pfam" id="PF00288"/>
    </source>
</evidence>
<dbReference type="EMBL" id="BDME01000001">
    <property type="protein sequence ID" value="GAX87106.1"/>
    <property type="molecule type" value="Genomic_DNA"/>
</dbReference>
<dbReference type="Pfam" id="PF08544">
    <property type="entry name" value="GHMP_kinases_C"/>
    <property type="match status" value="1"/>
</dbReference>
<evidence type="ECO:0000256" key="6">
    <source>
        <dbReference type="ARBA" id="ARBA00022679"/>
    </source>
</evidence>
<organism evidence="15 16">
    <name type="scientific">Lebetimonas natsushimae</name>
    <dbReference type="NCBI Taxonomy" id="1936991"/>
    <lineage>
        <taxon>Bacteria</taxon>
        <taxon>Pseudomonadati</taxon>
        <taxon>Campylobacterota</taxon>
        <taxon>Epsilonproteobacteria</taxon>
        <taxon>Nautiliales</taxon>
        <taxon>Nautiliaceae</taxon>
        <taxon>Lebetimonas</taxon>
    </lineage>
</organism>
<feature type="domain" description="GHMP kinase N-terminal" evidence="13">
    <location>
        <begin position="61"/>
        <end position="137"/>
    </location>
</feature>
<comment type="function">
    <text evidence="12">Catalyzes the ATP-dependent phosphorylation of L-homoserine to L-homoserine phosphate.</text>
</comment>
<dbReference type="Pfam" id="PF00288">
    <property type="entry name" value="GHMP_kinases_N"/>
    <property type="match status" value="1"/>
</dbReference>
<sequence>MVITVPATSANLGPGFDTLGLALNLRNEIEIIPSEKQEIEIYGENADFLKKLPRNYFVEIFTEHYKYLTDKEPKFKFKFNNKIPLSRGLGSSSAVIIAAITAAYEAAQVPYKKDKIINLALNYEPHPDNITPATLGGFCVAKLRKNRVYFLKKFIPTYLRAVIVIPNRPISTQRSREALKKTYPLKDVVANISSSSMITAAFFSEKFDILKYIVEDKIHQENRMKLVPDLFKVREIALREGALMSTLSGSGSTFFNLAYKDDAYSIYAALKDNFKDFNVKILNFDNLGVKVYN</sequence>
<dbReference type="PIRSF" id="PIRSF000676">
    <property type="entry name" value="Homoser_kin"/>
    <property type="match status" value="1"/>
</dbReference>
<dbReference type="InterPro" id="IPR006204">
    <property type="entry name" value="GHMP_kinase_N_dom"/>
</dbReference>
<dbReference type="InterPro" id="IPR020568">
    <property type="entry name" value="Ribosomal_Su5_D2-typ_SF"/>
</dbReference>
<comment type="subcellular location">
    <subcellularLocation>
        <location evidence="12">Cytoplasm</location>
    </subcellularLocation>
</comment>
<dbReference type="InterPro" id="IPR000870">
    <property type="entry name" value="Homoserine_kinase"/>
</dbReference>
<evidence type="ECO:0000259" key="14">
    <source>
        <dbReference type="Pfam" id="PF08544"/>
    </source>
</evidence>
<name>A0A292YC67_9BACT</name>
<comment type="catalytic activity">
    <reaction evidence="11 12">
        <text>L-homoserine + ATP = O-phospho-L-homoserine + ADP + H(+)</text>
        <dbReference type="Rhea" id="RHEA:13985"/>
        <dbReference type="ChEBI" id="CHEBI:15378"/>
        <dbReference type="ChEBI" id="CHEBI:30616"/>
        <dbReference type="ChEBI" id="CHEBI:57476"/>
        <dbReference type="ChEBI" id="CHEBI:57590"/>
        <dbReference type="ChEBI" id="CHEBI:456216"/>
        <dbReference type="EC" id="2.7.1.39"/>
    </reaction>
</comment>
<comment type="similarity">
    <text evidence="2 12">Belongs to the GHMP kinase family. Homoserine kinase subfamily.</text>
</comment>
<dbReference type="InterPro" id="IPR006203">
    <property type="entry name" value="GHMP_knse_ATP-bd_CS"/>
</dbReference>